<comment type="caution">
    <text evidence="2">The sequence shown here is derived from an EMBL/GenBank/DDBJ whole genome shotgun (WGS) entry which is preliminary data.</text>
</comment>
<dbReference type="InterPro" id="IPR000477">
    <property type="entry name" value="RT_dom"/>
</dbReference>
<evidence type="ECO:0000313" key="3">
    <source>
        <dbReference type="Proteomes" id="UP001168821"/>
    </source>
</evidence>
<keyword evidence="3" id="KW-1185">Reference proteome</keyword>
<feature type="domain" description="Reverse transcriptase" evidence="1">
    <location>
        <begin position="165"/>
        <end position="376"/>
    </location>
</feature>
<name>A0AA38I163_9CUCU</name>
<dbReference type="AlphaFoldDB" id="A0AA38I163"/>
<protein>
    <recommendedName>
        <fullName evidence="1">Reverse transcriptase domain-containing protein</fullName>
    </recommendedName>
</protein>
<dbReference type="Pfam" id="PF00078">
    <property type="entry name" value="RVT_1"/>
    <property type="match status" value="1"/>
</dbReference>
<dbReference type="PROSITE" id="PS50878">
    <property type="entry name" value="RT_POL"/>
    <property type="match status" value="1"/>
</dbReference>
<evidence type="ECO:0000259" key="1">
    <source>
        <dbReference type="PROSITE" id="PS50878"/>
    </source>
</evidence>
<organism evidence="2 3">
    <name type="scientific">Zophobas morio</name>
    <dbReference type="NCBI Taxonomy" id="2755281"/>
    <lineage>
        <taxon>Eukaryota</taxon>
        <taxon>Metazoa</taxon>
        <taxon>Ecdysozoa</taxon>
        <taxon>Arthropoda</taxon>
        <taxon>Hexapoda</taxon>
        <taxon>Insecta</taxon>
        <taxon>Pterygota</taxon>
        <taxon>Neoptera</taxon>
        <taxon>Endopterygota</taxon>
        <taxon>Coleoptera</taxon>
        <taxon>Polyphaga</taxon>
        <taxon>Cucujiformia</taxon>
        <taxon>Tenebrionidae</taxon>
        <taxon>Zophobas</taxon>
    </lineage>
</organism>
<dbReference type="SUPFAM" id="SSF56672">
    <property type="entry name" value="DNA/RNA polymerases"/>
    <property type="match status" value="1"/>
</dbReference>
<dbReference type="InterPro" id="IPR043502">
    <property type="entry name" value="DNA/RNA_pol_sf"/>
</dbReference>
<sequence>MKKPWIQQYFLKRARTKKQLWLKYKSTGSQAEFDRHRSYSNQLKHYLRSAKHRYELRLSKSGPKTVYKYVRTKILAKVSTPIICDTDNVFARNEEGTANIRNLPACTTPQIKPSLSNVDFSDEIVFSEFTKLPEKSSPGSDGITSLVLKRCATTISGPLAFIMTSAFQTSVLSPILLQAQVTPLLKRAIKRNQRTIYLSSICCKIMERVICHHLRQFLIDNYIISSNQYGFLPGRSTVTCLLRCLNDWSLSLERNEPTDVIYLEFEKAFDCLPHHRLLPKLENSGVQGLLLKCIETFLSDRYFNVRVGSSFSTKRNVLSAVPQGLVLGPLLFLVYVSDLLSLLKSSHFFYADDGKLYGNPLTLSQIIQDDFSISYS</sequence>
<dbReference type="EMBL" id="JALNTZ010000007">
    <property type="protein sequence ID" value="KAJ3646496.1"/>
    <property type="molecule type" value="Genomic_DNA"/>
</dbReference>
<dbReference type="PANTHER" id="PTHR19446">
    <property type="entry name" value="REVERSE TRANSCRIPTASES"/>
    <property type="match status" value="1"/>
</dbReference>
<dbReference type="GO" id="GO:0071897">
    <property type="term" value="P:DNA biosynthetic process"/>
    <property type="evidence" value="ECO:0007669"/>
    <property type="project" value="UniProtKB-ARBA"/>
</dbReference>
<gene>
    <name evidence="2" type="ORF">Zmor_024081</name>
</gene>
<reference evidence="2" key="1">
    <citation type="journal article" date="2023" name="G3 (Bethesda)">
        <title>Whole genome assemblies of Zophobas morio and Tenebrio molitor.</title>
        <authorList>
            <person name="Kaur S."/>
            <person name="Stinson S.A."/>
            <person name="diCenzo G.C."/>
        </authorList>
    </citation>
    <scope>NUCLEOTIDE SEQUENCE</scope>
    <source>
        <strain evidence="2">QUZm001</strain>
    </source>
</reference>
<evidence type="ECO:0000313" key="2">
    <source>
        <dbReference type="EMBL" id="KAJ3646496.1"/>
    </source>
</evidence>
<dbReference type="Proteomes" id="UP001168821">
    <property type="component" value="Unassembled WGS sequence"/>
</dbReference>
<proteinExistence type="predicted"/>
<accession>A0AA38I163</accession>